<evidence type="ECO:0000313" key="3">
    <source>
        <dbReference type="EMBL" id="NJI02092.1"/>
    </source>
</evidence>
<evidence type="ECO:0000313" key="5">
    <source>
        <dbReference type="Proteomes" id="UP000195208"/>
    </source>
</evidence>
<organism evidence="3 6">
    <name type="scientific">Staphylococcus agnetis</name>
    <dbReference type="NCBI Taxonomy" id="985762"/>
    <lineage>
        <taxon>Bacteria</taxon>
        <taxon>Bacillati</taxon>
        <taxon>Bacillota</taxon>
        <taxon>Bacilli</taxon>
        <taxon>Bacillales</taxon>
        <taxon>Staphylococcaceae</taxon>
        <taxon>Staphylococcus</taxon>
    </lineage>
</organism>
<name>A0A2T4MLK0_9STAP</name>
<reference evidence="3" key="2">
    <citation type="submission" date="2019-11" db="EMBL/GenBank/DDBJ databases">
        <title>Whole genome comparisons of Staphylococcus agnetis isolates from cattle and chickens.</title>
        <authorList>
            <person name="Rhoads D."/>
            <person name="Shwani A."/>
            <person name="Adkins P."/>
            <person name="Calcutt M."/>
            <person name="Middleton J."/>
        </authorList>
    </citation>
    <scope>NUCLEOTIDE SEQUENCE</scope>
    <source>
        <strain evidence="3">1387</strain>
    </source>
</reference>
<evidence type="ECO:0008006" key="7">
    <source>
        <dbReference type="Google" id="ProtNLM"/>
    </source>
</evidence>
<dbReference type="Pfam" id="PF07299">
    <property type="entry name" value="EF-G-binding_N"/>
    <property type="match status" value="1"/>
</dbReference>
<dbReference type="InterPro" id="IPR038344">
    <property type="entry name" value="EF-G_N_sf"/>
</dbReference>
<feature type="domain" description="Elongation factor G-binding protein C-terminal treble-clef zinc-finger" evidence="2">
    <location>
        <begin position="95"/>
        <end position="196"/>
    </location>
</feature>
<reference evidence="4 5" key="1">
    <citation type="submission" date="2017-04" db="EMBL/GenBank/DDBJ databases">
        <title>Staphylococcus agnetis, a potential pathogen in the broiler production.</title>
        <authorList>
            <person name="Poulsen L."/>
        </authorList>
    </citation>
    <scope>NUCLEOTIDE SEQUENCE [LARGE SCALE GENOMIC DNA]</scope>
    <source>
        <strain evidence="4 5">723_310714_2_2_spleen</strain>
    </source>
</reference>
<comment type="caution">
    <text evidence="3">The sequence shown here is derived from an EMBL/GenBank/DDBJ whole genome shotgun (WGS) entry which is preliminary data.</text>
</comment>
<dbReference type="Proteomes" id="UP000646308">
    <property type="component" value="Unassembled WGS sequence"/>
</dbReference>
<dbReference type="EMBL" id="NEFX01000014">
    <property type="protein sequence ID" value="OTW30879.1"/>
    <property type="molecule type" value="Genomic_DNA"/>
</dbReference>
<accession>A0A2T4MLK0</accession>
<sequence length="211" mass="24851">MNQIKAYEFIKVKQRVNQLIRLYKTNDIQTHAMQKQIIFNEIKEIFEAQHIYIDDFINQIDDVTLTKKKASMLLENLKVHVEAFELPTSNALHKCFRKVKKLKLPETDHIDLKETTFLGWNDLASHRKYIVYREDNQLKGMYGDLSPTKVKGFCKICNAESYVSLFLNQSKHNKKEGTYTKKGDYICYDSVACNGQLEDITRLYHFIEQTK</sequence>
<dbReference type="RefSeq" id="WP_085622151.1">
    <property type="nucleotide sequence ID" value="NZ_CP045927.1"/>
</dbReference>
<dbReference type="CDD" id="cd16342">
    <property type="entry name" value="FusC_FusB"/>
    <property type="match status" value="1"/>
</dbReference>
<dbReference type="Proteomes" id="UP000195208">
    <property type="component" value="Unassembled WGS sequence"/>
</dbReference>
<evidence type="ECO:0000313" key="6">
    <source>
        <dbReference type="Proteomes" id="UP000646308"/>
    </source>
</evidence>
<evidence type="ECO:0000259" key="2">
    <source>
        <dbReference type="Pfam" id="PF16571"/>
    </source>
</evidence>
<dbReference type="EMBL" id="WMFL01000058">
    <property type="protein sequence ID" value="NJI02092.1"/>
    <property type="molecule type" value="Genomic_DNA"/>
</dbReference>
<dbReference type="Pfam" id="PF16571">
    <property type="entry name" value="FBP_C"/>
    <property type="match status" value="1"/>
</dbReference>
<keyword evidence="5" id="KW-1185">Reference proteome</keyword>
<protein>
    <recommendedName>
        <fullName evidence="7">Elongation factor G-binding protein</fullName>
    </recommendedName>
</protein>
<dbReference type="AlphaFoldDB" id="A0A2T4MLK0"/>
<proteinExistence type="predicted"/>
<dbReference type="InterPro" id="IPR010841">
    <property type="entry name" value="EF-G-binding_N"/>
</dbReference>
<dbReference type="Gene3D" id="1.20.1280.250">
    <property type="match status" value="1"/>
</dbReference>
<evidence type="ECO:0000259" key="1">
    <source>
        <dbReference type="Pfam" id="PF07299"/>
    </source>
</evidence>
<dbReference type="InterPro" id="IPR032330">
    <property type="entry name" value="EF-G-binding_C"/>
</dbReference>
<feature type="domain" description="Elongation factor G-binding protein N-terminal" evidence="1">
    <location>
        <begin position="4"/>
        <end position="85"/>
    </location>
</feature>
<evidence type="ECO:0000313" key="4">
    <source>
        <dbReference type="EMBL" id="OTW30879.1"/>
    </source>
</evidence>
<gene>
    <name evidence="4" type="ORF">B9M88_07475</name>
    <name evidence="3" type="ORF">GLV84_04365</name>
</gene>
<dbReference type="GeneID" id="57690827"/>